<accession>A0ABP8NAC2</accession>
<protein>
    <submittedName>
        <fullName evidence="1">Uncharacterized protein</fullName>
    </submittedName>
</protein>
<sequence>MYDLALTEKVETCLSEEVVIEYLEVLNKDKFSRFASFKTKAQVVLNKLREIATFYKTD</sequence>
<reference evidence="2" key="1">
    <citation type="journal article" date="2019" name="Int. J. Syst. Evol. Microbiol.">
        <title>The Global Catalogue of Microorganisms (GCM) 10K type strain sequencing project: providing services to taxonomists for standard genome sequencing and annotation.</title>
        <authorList>
            <consortium name="The Broad Institute Genomics Platform"/>
            <consortium name="The Broad Institute Genome Sequencing Center for Infectious Disease"/>
            <person name="Wu L."/>
            <person name="Ma J."/>
        </authorList>
    </citation>
    <scope>NUCLEOTIDE SEQUENCE [LARGE SCALE GENOMIC DNA]</scope>
    <source>
        <strain evidence="2">JCM 17927</strain>
    </source>
</reference>
<name>A0ABP8NAC2_9BACT</name>
<dbReference type="Proteomes" id="UP001501175">
    <property type="component" value="Unassembled WGS sequence"/>
</dbReference>
<keyword evidence="2" id="KW-1185">Reference proteome</keyword>
<evidence type="ECO:0000313" key="1">
    <source>
        <dbReference type="EMBL" id="GAA4462507.1"/>
    </source>
</evidence>
<dbReference type="EMBL" id="BAABHD010000070">
    <property type="protein sequence ID" value="GAA4462507.1"/>
    <property type="molecule type" value="Genomic_DNA"/>
</dbReference>
<proteinExistence type="predicted"/>
<organism evidence="1 2">
    <name type="scientific">Nibrella saemangeumensis</name>
    <dbReference type="NCBI Taxonomy" id="1084526"/>
    <lineage>
        <taxon>Bacteria</taxon>
        <taxon>Pseudomonadati</taxon>
        <taxon>Bacteroidota</taxon>
        <taxon>Cytophagia</taxon>
        <taxon>Cytophagales</taxon>
        <taxon>Spirosomataceae</taxon>
        <taxon>Nibrella</taxon>
    </lineage>
</organism>
<gene>
    <name evidence="1" type="ORF">GCM10023189_39240</name>
</gene>
<evidence type="ECO:0000313" key="2">
    <source>
        <dbReference type="Proteomes" id="UP001501175"/>
    </source>
</evidence>
<comment type="caution">
    <text evidence="1">The sequence shown here is derived from an EMBL/GenBank/DDBJ whole genome shotgun (WGS) entry which is preliminary data.</text>
</comment>